<evidence type="ECO:0000259" key="2">
    <source>
        <dbReference type="PROSITE" id="PS50126"/>
    </source>
</evidence>
<dbReference type="AlphaFoldDB" id="A0A4R7YSI8"/>
<comment type="caution">
    <text evidence="3">The sequence shown here is derived from an EMBL/GenBank/DDBJ whole genome shotgun (WGS) entry which is preliminary data.</text>
</comment>
<reference evidence="3 4" key="1">
    <citation type="submission" date="2019-03" db="EMBL/GenBank/DDBJ databases">
        <title>Subsurface microbial communities from deep shales in Ohio and West Virginia, USA.</title>
        <authorList>
            <person name="Wrighton K."/>
        </authorList>
    </citation>
    <scope>NUCLEOTIDE SEQUENCE [LARGE SCALE GENOMIC DNA]</scope>
    <source>
        <strain evidence="3 4">MSL9.2</strain>
    </source>
</reference>
<dbReference type="CDD" id="cd05685">
    <property type="entry name" value="S1_Tex"/>
    <property type="match status" value="1"/>
</dbReference>
<dbReference type="Pfam" id="PF22706">
    <property type="entry name" value="Tex_central_region"/>
    <property type="match status" value="1"/>
</dbReference>
<evidence type="ECO:0000256" key="1">
    <source>
        <dbReference type="SAM" id="Coils"/>
    </source>
</evidence>
<dbReference type="InterPro" id="IPR055179">
    <property type="entry name" value="Tex-like_central_region"/>
</dbReference>
<dbReference type="RefSeq" id="WP_111573283.1">
    <property type="nucleotide sequence ID" value="NZ_QLME01000030.1"/>
</dbReference>
<feature type="domain" description="S1 motif" evidence="2">
    <location>
        <begin position="653"/>
        <end position="722"/>
    </location>
</feature>
<dbReference type="Pfam" id="PF09371">
    <property type="entry name" value="Tex_N"/>
    <property type="match status" value="1"/>
</dbReference>
<dbReference type="InterPro" id="IPR018974">
    <property type="entry name" value="Tex-like_N"/>
</dbReference>
<accession>A0A4R7YSI8</accession>
<organism evidence="3 4">
    <name type="scientific">Halanaerobium saccharolyticum</name>
    <dbReference type="NCBI Taxonomy" id="43595"/>
    <lineage>
        <taxon>Bacteria</taxon>
        <taxon>Bacillati</taxon>
        <taxon>Bacillota</taxon>
        <taxon>Clostridia</taxon>
        <taxon>Halanaerobiales</taxon>
        <taxon>Halanaerobiaceae</taxon>
        <taxon>Halanaerobium</taxon>
    </lineage>
</organism>
<dbReference type="InterPro" id="IPR023323">
    <property type="entry name" value="Tex-like_dom_sf"/>
</dbReference>
<dbReference type="Proteomes" id="UP000294697">
    <property type="component" value="Unassembled WGS sequence"/>
</dbReference>
<dbReference type="Gene3D" id="3.30.420.140">
    <property type="entry name" value="YqgF/RNase H-like domain"/>
    <property type="match status" value="1"/>
</dbReference>
<dbReference type="InterPro" id="IPR044146">
    <property type="entry name" value="S1_Tex"/>
</dbReference>
<proteinExistence type="predicted"/>
<dbReference type="SMART" id="SM00316">
    <property type="entry name" value="S1"/>
    <property type="match status" value="1"/>
</dbReference>
<dbReference type="GO" id="GO:0005737">
    <property type="term" value="C:cytoplasm"/>
    <property type="evidence" value="ECO:0007669"/>
    <property type="project" value="UniProtKB-ARBA"/>
</dbReference>
<dbReference type="InterPro" id="IPR010994">
    <property type="entry name" value="RuvA_2-like"/>
</dbReference>
<dbReference type="GO" id="GO:0003735">
    <property type="term" value="F:structural constituent of ribosome"/>
    <property type="evidence" value="ECO:0007669"/>
    <property type="project" value="TreeGrafter"/>
</dbReference>
<dbReference type="InterPro" id="IPR032639">
    <property type="entry name" value="Tex_YqgF"/>
</dbReference>
<dbReference type="Gene3D" id="1.10.10.650">
    <property type="entry name" value="RuvA domain 2-like"/>
    <property type="match status" value="1"/>
</dbReference>
<dbReference type="Pfam" id="PF12836">
    <property type="entry name" value="HHH_3"/>
    <property type="match status" value="1"/>
</dbReference>
<dbReference type="Pfam" id="PF00575">
    <property type="entry name" value="S1"/>
    <property type="match status" value="1"/>
</dbReference>
<dbReference type="SUPFAM" id="SSF50249">
    <property type="entry name" value="Nucleic acid-binding proteins"/>
    <property type="match status" value="1"/>
</dbReference>
<dbReference type="FunFam" id="1.10.10.650:FF:000001">
    <property type="entry name" value="S1 RNA-binding domain 1"/>
    <property type="match status" value="1"/>
</dbReference>
<dbReference type="InterPro" id="IPR037027">
    <property type="entry name" value="YqgF/RNaseH-like_dom_sf"/>
</dbReference>
<dbReference type="InterPro" id="IPR041692">
    <property type="entry name" value="HHH_9"/>
</dbReference>
<dbReference type="SUPFAM" id="SSF158832">
    <property type="entry name" value="Tex N-terminal region-like"/>
    <property type="match status" value="1"/>
</dbReference>
<dbReference type="Gene3D" id="2.40.50.140">
    <property type="entry name" value="Nucleic acid-binding proteins"/>
    <property type="match status" value="1"/>
</dbReference>
<dbReference type="GO" id="GO:0006412">
    <property type="term" value="P:translation"/>
    <property type="evidence" value="ECO:0007669"/>
    <property type="project" value="TreeGrafter"/>
</dbReference>
<dbReference type="InterPro" id="IPR003029">
    <property type="entry name" value="S1_domain"/>
</dbReference>
<dbReference type="SMART" id="SM00732">
    <property type="entry name" value="YqgFc"/>
    <property type="match status" value="1"/>
</dbReference>
<dbReference type="SUPFAM" id="SSF53098">
    <property type="entry name" value="Ribonuclease H-like"/>
    <property type="match status" value="1"/>
</dbReference>
<dbReference type="GO" id="GO:0003729">
    <property type="term" value="F:mRNA binding"/>
    <property type="evidence" value="ECO:0007669"/>
    <property type="project" value="UniProtKB-ARBA"/>
</dbReference>
<protein>
    <recommendedName>
        <fullName evidence="2">S1 motif domain-containing protein</fullName>
    </recommendedName>
</protein>
<dbReference type="Pfam" id="PF17674">
    <property type="entry name" value="HHH_9"/>
    <property type="match status" value="1"/>
</dbReference>
<dbReference type="Gene3D" id="1.10.3500.10">
    <property type="entry name" value="Tex N-terminal region-like"/>
    <property type="match status" value="1"/>
</dbReference>
<dbReference type="InterPro" id="IPR006641">
    <property type="entry name" value="YqgF/RNaseH-like_dom"/>
</dbReference>
<dbReference type="InterPro" id="IPR023319">
    <property type="entry name" value="Tex-like_HTH_dom_sf"/>
</dbReference>
<dbReference type="PANTHER" id="PTHR10724">
    <property type="entry name" value="30S RIBOSOMAL PROTEIN S1"/>
    <property type="match status" value="1"/>
</dbReference>
<evidence type="ECO:0000313" key="3">
    <source>
        <dbReference type="EMBL" id="TDV98891.1"/>
    </source>
</evidence>
<dbReference type="PROSITE" id="PS50126">
    <property type="entry name" value="S1"/>
    <property type="match status" value="1"/>
</dbReference>
<dbReference type="Gene3D" id="1.10.150.310">
    <property type="entry name" value="Tex RuvX-like domain-like"/>
    <property type="match status" value="1"/>
</dbReference>
<feature type="coiled-coil region" evidence="1">
    <location>
        <begin position="56"/>
        <end position="89"/>
    </location>
</feature>
<keyword evidence="1" id="KW-0175">Coiled coil</keyword>
<dbReference type="EMBL" id="SODA01000034">
    <property type="protein sequence ID" value="TDV98891.1"/>
    <property type="molecule type" value="Genomic_DNA"/>
</dbReference>
<dbReference type="GO" id="GO:0006139">
    <property type="term" value="P:nucleobase-containing compound metabolic process"/>
    <property type="evidence" value="ECO:0007669"/>
    <property type="project" value="InterPro"/>
</dbReference>
<dbReference type="Pfam" id="PF16921">
    <property type="entry name" value="Tex_YqgF"/>
    <property type="match status" value="1"/>
</dbReference>
<evidence type="ECO:0000313" key="4">
    <source>
        <dbReference type="Proteomes" id="UP000294697"/>
    </source>
</evidence>
<dbReference type="InterPro" id="IPR012337">
    <property type="entry name" value="RNaseH-like_sf"/>
</dbReference>
<dbReference type="FunFam" id="2.40.50.140:FF:000051">
    <property type="entry name" value="RNA-binding transcriptional accessory protein"/>
    <property type="match status" value="1"/>
</dbReference>
<sequence>MSEYIKSDLFNLAASELNLKKSNIKATVELLDSGNTVPFIARYRKEMTGSLDEEEIRNIEEKIDYLRRLNERKNEVAAAADKQDKLDEEVLTKLKKADTLQEVEDLYRPFKVKKQTKAAKAVEKGLKPLADLILAQQKSESEIKELASDFIDPEKELQNIDDVLSGAEDIIAGDISDDPELRKKLRDYVFKTAKIVSEQKNEDEEGKYQDYYEFKESINKIPPHRILALNRGENEEVLRVKAEVDDQRAVEMIYNFYDFDNRKSGSFEHLVNAVDYAYKRLIFPSLEREVRNHLTEKAEAKAVSNFSTNLRALLMQPPLEDKRVLAVDPAFRTGCKLAALAENGELLETGAIYPHPPVNKQQEAAASLAKLVQKHEIDLIVIGNGTASRETESFVAELIKSGMDVEYTIVSEAGASVYSASKLARKEFPDLDVSIRGAISIGRRIQDPLAELVKIDPKSLGVGMYQHDISQKRLEKALNEVVVDAVNHVGVEINTASAALLTYVAGISSNNAEKIIEHRSENGKFNKRKELLAVYGFGPKTYEQAAGFIRLDSKQDPFAVTPIHPESYQAAEKILENIDYLAADIRNKEKLEQIREKLNEIDLVKTAAALEIGLPTAKDIVAALKQPGRDPRDSMPAPIFRKDILKIEDIEPGMIFKGKVRNVVDFGAFVDIGLKQDGLLHISEMSQMYVSDPFQIVEIGQNIEVKVLDVDQKRGRISLTLKF</sequence>
<dbReference type="FunFam" id="1.10.150.310:FF:000001">
    <property type="entry name" value="RNA-binding transcriptional accessory protein"/>
    <property type="match status" value="1"/>
</dbReference>
<dbReference type="InterPro" id="IPR050437">
    <property type="entry name" value="Ribos_protein_bS1-like"/>
</dbReference>
<dbReference type="FunFam" id="3.30.420.140:FF:000001">
    <property type="entry name" value="RNA-binding transcriptional accessory protein"/>
    <property type="match status" value="1"/>
</dbReference>
<dbReference type="PANTHER" id="PTHR10724:SF10">
    <property type="entry name" value="S1 RNA-BINDING DOMAIN-CONTAINING PROTEIN 1"/>
    <property type="match status" value="1"/>
</dbReference>
<gene>
    <name evidence="3" type="ORF">C8C77_13420</name>
</gene>
<dbReference type="SUPFAM" id="SSF47781">
    <property type="entry name" value="RuvA domain 2-like"/>
    <property type="match status" value="2"/>
</dbReference>
<name>A0A4R7YSI8_9FIRM</name>
<dbReference type="OrthoDB" id="9804714at2"/>
<dbReference type="InterPro" id="IPR012340">
    <property type="entry name" value="NA-bd_OB-fold"/>
</dbReference>